<organism evidence="3 4">
    <name type="scientific">Leersia perrieri</name>
    <dbReference type="NCBI Taxonomy" id="77586"/>
    <lineage>
        <taxon>Eukaryota</taxon>
        <taxon>Viridiplantae</taxon>
        <taxon>Streptophyta</taxon>
        <taxon>Embryophyta</taxon>
        <taxon>Tracheophyta</taxon>
        <taxon>Spermatophyta</taxon>
        <taxon>Magnoliopsida</taxon>
        <taxon>Liliopsida</taxon>
        <taxon>Poales</taxon>
        <taxon>Poaceae</taxon>
        <taxon>BOP clade</taxon>
        <taxon>Oryzoideae</taxon>
        <taxon>Oryzeae</taxon>
        <taxon>Oryzinae</taxon>
        <taxon>Leersia</taxon>
    </lineage>
</organism>
<dbReference type="STRING" id="77586.A0A0D9V8P1"/>
<evidence type="ECO:0000256" key="1">
    <source>
        <dbReference type="SAM" id="MobiDB-lite"/>
    </source>
</evidence>
<dbReference type="PANTHER" id="PTHR33646:SF6">
    <property type="entry name" value="TRANSMEMBRANE PROTEIN"/>
    <property type="match status" value="1"/>
</dbReference>
<evidence type="ECO:0000256" key="2">
    <source>
        <dbReference type="SAM" id="Phobius"/>
    </source>
</evidence>
<evidence type="ECO:0000313" key="3">
    <source>
        <dbReference type="EnsemblPlants" id="LPERR01G34120.1"/>
    </source>
</evidence>
<dbReference type="InterPro" id="IPR045883">
    <property type="entry name" value="At4g13530-like"/>
</dbReference>
<keyword evidence="2" id="KW-1133">Transmembrane helix</keyword>
<keyword evidence="2" id="KW-0812">Transmembrane</keyword>
<reference evidence="4" key="2">
    <citation type="submission" date="2013-12" db="EMBL/GenBank/DDBJ databases">
        <authorList>
            <person name="Yu Y."/>
            <person name="Lee S."/>
            <person name="de Baynast K."/>
            <person name="Wissotski M."/>
            <person name="Liu L."/>
            <person name="Talag J."/>
            <person name="Goicoechea J."/>
            <person name="Angelova A."/>
            <person name="Jetty R."/>
            <person name="Kudrna D."/>
            <person name="Golser W."/>
            <person name="Rivera L."/>
            <person name="Zhang J."/>
            <person name="Wing R."/>
        </authorList>
    </citation>
    <scope>NUCLEOTIDE SEQUENCE</scope>
</reference>
<protein>
    <submittedName>
        <fullName evidence="3">Uncharacterized protein</fullName>
    </submittedName>
</protein>
<dbReference type="PANTHER" id="PTHR33646">
    <property type="entry name" value="GB|AAF00631.1"/>
    <property type="match status" value="1"/>
</dbReference>
<dbReference type="eggNOG" id="ENOG502QR2C">
    <property type="taxonomic scope" value="Eukaryota"/>
</dbReference>
<reference evidence="3 4" key="1">
    <citation type="submission" date="2012-08" db="EMBL/GenBank/DDBJ databases">
        <title>Oryza genome evolution.</title>
        <authorList>
            <person name="Wing R.A."/>
        </authorList>
    </citation>
    <scope>NUCLEOTIDE SEQUENCE</scope>
</reference>
<dbReference type="HOGENOM" id="CLU_1144292_0_0_1"/>
<feature type="compositionally biased region" description="Acidic residues" evidence="1">
    <location>
        <begin position="62"/>
        <end position="71"/>
    </location>
</feature>
<feature type="region of interest" description="Disordered" evidence="1">
    <location>
        <begin position="20"/>
        <end position="39"/>
    </location>
</feature>
<reference evidence="3" key="3">
    <citation type="submission" date="2015-04" db="UniProtKB">
        <authorList>
            <consortium name="EnsemblPlants"/>
        </authorList>
    </citation>
    <scope>IDENTIFICATION</scope>
</reference>
<dbReference type="Gramene" id="LPERR01G34120.1">
    <property type="protein sequence ID" value="LPERR01G34120.1"/>
    <property type="gene ID" value="LPERR01G34120"/>
</dbReference>
<evidence type="ECO:0000313" key="4">
    <source>
        <dbReference type="Proteomes" id="UP000032180"/>
    </source>
</evidence>
<feature type="region of interest" description="Disordered" evidence="1">
    <location>
        <begin position="55"/>
        <end position="117"/>
    </location>
</feature>
<proteinExistence type="predicted"/>
<dbReference type="EnsemblPlants" id="LPERR01G34120.1">
    <property type="protein sequence ID" value="LPERR01G34120.1"/>
    <property type="gene ID" value="LPERR01G34120"/>
</dbReference>
<dbReference type="Proteomes" id="UP000032180">
    <property type="component" value="Chromosome 1"/>
</dbReference>
<name>A0A0D9V8P1_9ORYZ</name>
<keyword evidence="4" id="KW-1185">Reference proteome</keyword>
<dbReference type="AlphaFoldDB" id="A0A0D9V8P1"/>
<sequence>MDGESADLNDWELLLASPTAASSSAAAAAADGGDDDAGAIKFDYFELGSEVKYPERISFSKEEEEGDDEEGAASGNASWVEPDPDDLVFRGPDRAAMWSDSSDDGERPREEEEHAEAEVVVTPVVAEEESEEAAVVGEGGAVAKGGGVRWWQLPVGLLRAWAVRAARSAWSMPVAVALLGIAVLGRRLYRMRRQSKAVARVRLVLDDKKASQFKTQASRLNESFPMVRRAPIMKPLLPANGVTPWPVLGHI</sequence>
<feature type="transmembrane region" description="Helical" evidence="2">
    <location>
        <begin position="169"/>
        <end position="189"/>
    </location>
</feature>
<feature type="compositionally biased region" description="Low complexity" evidence="1">
    <location>
        <begin position="20"/>
        <end position="31"/>
    </location>
</feature>
<accession>A0A0D9V8P1</accession>
<keyword evidence="2" id="KW-0472">Membrane</keyword>